<proteinExistence type="predicted"/>
<dbReference type="AlphaFoldDB" id="A0A090IMD7"/>
<protein>
    <submittedName>
        <fullName evidence="2">Uncharacterized phage protein</fullName>
    </submittedName>
</protein>
<dbReference type="HOGENOM" id="CLU_162010_0_0_6"/>
<evidence type="ECO:0000313" key="3">
    <source>
        <dbReference type="Proteomes" id="UP000032427"/>
    </source>
</evidence>
<feature type="compositionally biased region" description="Basic residues" evidence="1">
    <location>
        <begin position="13"/>
        <end position="23"/>
    </location>
</feature>
<reference evidence="3" key="1">
    <citation type="submission" date="2014-09" db="EMBL/GenBank/DDBJ databases">
        <authorList>
            <person name="Hjerde E."/>
        </authorList>
    </citation>
    <scope>NUCLEOTIDE SEQUENCE [LARGE SCALE GENOMIC DNA]</scope>
    <source>
        <strain evidence="3">06/09/139</strain>
    </source>
</reference>
<organism evidence="2 3">
    <name type="scientific">Aliivibrio wodanis</name>
    <dbReference type="NCBI Taxonomy" id="80852"/>
    <lineage>
        <taxon>Bacteria</taxon>
        <taxon>Pseudomonadati</taxon>
        <taxon>Pseudomonadota</taxon>
        <taxon>Gammaproteobacteria</taxon>
        <taxon>Vibrionales</taxon>
        <taxon>Vibrionaceae</taxon>
        <taxon>Aliivibrio</taxon>
    </lineage>
</organism>
<dbReference type="OrthoDB" id="6539952at2"/>
<evidence type="ECO:0000256" key="1">
    <source>
        <dbReference type="SAM" id="MobiDB-lite"/>
    </source>
</evidence>
<dbReference type="EMBL" id="LN554846">
    <property type="protein sequence ID" value="CED71577.1"/>
    <property type="molecule type" value="Genomic_DNA"/>
</dbReference>
<sequence length="127" mass="14549">MPSIDKIKEQNRKRAQKLRNNKKKHGVIDLRVPLHSVEQNKLSKICEFFAFPDKAYSSEEALQSLIHRVYSEIPKIEDDLGMCEMCGEQLPQGCAKLKEGGLFKGDSNCFHTINRVRIFEPSKEASQ</sequence>
<accession>A0A090IMD7</accession>
<dbReference type="PATRIC" id="fig|80852.17.peg.1545"/>
<dbReference type="KEGG" id="awd:AWOD_I_1503"/>
<keyword evidence="3" id="KW-1185">Reference proteome</keyword>
<gene>
    <name evidence="2" type="ORF">AWOD_I_1503</name>
</gene>
<name>A0A090IMD7_9GAMM</name>
<dbReference type="Proteomes" id="UP000032427">
    <property type="component" value="Chromosome 1"/>
</dbReference>
<feature type="region of interest" description="Disordered" evidence="1">
    <location>
        <begin position="1"/>
        <end position="23"/>
    </location>
</feature>
<dbReference type="GeneID" id="28541061"/>
<dbReference type="STRING" id="80852.AWOD_I_1503"/>
<evidence type="ECO:0000313" key="2">
    <source>
        <dbReference type="EMBL" id="CED71577.1"/>
    </source>
</evidence>
<feature type="compositionally biased region" description="Basic and acidic residues" evidence="1">
    <location>
        <begin position="1"/>
        <end position="12"/>
    </location>
</feature>